<feature type="region of interest" description="Disordered" evidence="1">
    <location>
        <begin position="1"/>
        <end position="96"/>
    </location>
</feature>
<proteinExistence type="predicted"/>
<dbReference type="Proteomes" id="UP000242381">
    <property type="component" value="Unassembled WGS sequence"/>
</dbReference>
<dbReference type="AlphaFoldDB" id="A0A0A1PEK1"/>
<sequence length="96" mass="11125">MNDSTNKNVNTEHYPIGQDAWNRSKESREHPELYSTGYGTVDREWSNEEEETKPQSKSTKQRKRPERSESKEGFGHTVPHQPSPRTIKRDLDNIGA</sequence>
<gene>
    <name evidence="2" type="ORF">BCV71DRAFT_38271</name>
</gene>
<evidence type="ECO:0000256" key="1">
    <source>
        <dbReference type="SAM" id="MobiDB-lite"/>
    </source>
</evidence>
<name>A0A0A1PEK1_RHIZD</name>
<evidence type="ECO:0000313" key="3">
    <source>
        <dbReference type="Proteomes" id="UP000242381"/>
    </source>
</evidence>
<protein>
    <submittedName>
        <fullName evidence="2">Uncharacterized protein</fullName>
    </submittedName>
</protein>
<feature type="compositionally biased region" description="Basic and acidic residues" evidence="1">
    <location>
        <begin position="87"/>
        <end position="96"/>
    </location>
</feature>
<accession>A0A0A1PEK1</accession>
<organism evidence="2 3">
    <name type="scientific">Rhizopus microsporus</name>
    <dbReference type="NCBI Taxonomy" id="58291"/>
    <lineage>
        <taxon>Eukaryota</taxon>
        <taxon>Fungi</taxon>
        <taxon>Fungi incertae sedis</taxon>
        <taxon>Mucoromycota</taxon>
        <taxon>Mucoromycotina</taxon>
        <taxon>Mucoromycetes</taxon>
        <taxon>Mucorales</taxon>
        <taxon>Mucorineae</taxon>
        <taxon>Rhizopodaceae</taxon>
        <taxon>Rhizopus</taxon>
    </lineage>
</organism>
<dbReference type="OMA" id="HREPRGE"/>
<feature type="compositionally biased region" description="Polar residues" evidence="1">
    <location>
        <begin position="1"/>
        <end position="11"/>
    </location>
</feature>
<dbReference type="VEuPathDB" id="FungiDB:BCV72DRAFT_258466"/>
<dbReference type="OrthoDB" id="2372493at2759"/>
<feature type="compositionally biased region" description="Basic and acidic residues" evidence="1">
    <location>
        <begin position="22"/>
        <end position="32"/>
    </location>
</feature>
<evidence type="ECO:0000313" key="2">
    <source>
        <dbReference type="EMBL" id="ORE21717.1"/>
    </source>
</evidence>
<reference evidence="2 3" key="1">
    <citation type="journal article" date="2016" name="Proc. Natl. Acad. Sci. U.S.A.">
        <title>Lipid metabolic changes in an early divergent fungus govern the establishment of a mutualistic symbiosis with endobacteria.</title>
        <authorList>
            <person name="Lastovetsky O.A."/>
            <person name="Gaspar M.L."/>
            <person name="Mondo S.J."/>
            <person name="LaButti K.M."/>
            <person name="Sandor L."/>
            <person name="Grigoriev I.V."/>
            <person name="Henry S.A."/>
            <person name="Pawlowska T.E."/>
        </authorList>
    </citation>
    <scope>NUCLEOTIDE SEQUENCE [LARGE SCALE GENOMIC DNA]</scope>
    <source>
        <strain evidence="2 3">ATCC 11559</strain>
    </source>
</reference>
<dbReference type="EMBL" id="KV921275">
    <property type="protein sequence ID" value="ORE21717.1"/>
    <property type="molecule type" value="Genomic_DNA"/>
</dbReference>